<dbReference type="Pfam" id="PF08530">
    <property type="entry name" value="PepX_C"/>
    <property type="match status" value="1"/>
</dbReference>
<accession>A0A328APJ3</accession>
<dbReference type="PANTHER" id="PTHR43056">
    <property type="entry name" value="PEPTIDASE S9 PROLYL OLIGOPEPTIDASE"/>
    <property type="match status" value="1"/>
</dbReference>
<dbReference type="InterPro" id="IPR050585">
    <property type="entry name" value="Xaa-Pro_dipeptidyl-ppase/CocE"/>
</dbReference>
<dbReference type="SUPFAM" id="SSF53474">
    <property type="entry name" value="alpha/beta-Hydrolases"/>
    <property type="match status" value="1"/>
</dbReference>
<dbReference type="InterPro" id="IPR008979">
    <property type="entry name" value="Galactose-bd-like_sf"/>
</dbReference>
<gene>
    <name evidence="4" type="ORF">DJ018_00500</name>
</gene>
<proteinExistence type="predicted"/>
<dbReference type="SUPFAM" id="SSF49785">
    <property type="entry name" value="Galactose-binding domain-like"/>
    <property type="match status" value="1"/>
</dbReference>
<feature type="chain" id="PRO_5016243136" evidence="2">
    <location>
        <begin position="27"/>
        <end position="642"/>
    </location>
</feature>
<dbReference type="SMART" id="SM00939">
    <property type="entry name" value="PepX_C"/>
    <property type="match status" value="1"/>
</dbReference>
<keyword evidence="2" id="KW-0732">Signal</keyword>
<evidence type="ECO:0000313" key="4">
    <source>
        <dbReference type="EMBL" id="RAK56499.1"/>
    </source>
</evidence>
<dbReference type="OrthoDB" id="9806163at2"/>
<dbReference type="NCBIfam" id="TIGR00976">
    <property type="entry name" value="CocE_NonD"/>
    <property type="match status" value="1"/>
</dbReference>
<dbReference type="EMBL" id="QFYR01000001">
    <property type="protein sequence ID" value="RAK56499.1"/>
    <property type="molecule type" value="Genomic_DNA"/>
</dbReference>
<keyword evidence="1" id="KW-0378">Hydrolase</keyword>
<organism evidence="4 5">
    <name type="scientific">Phenylobacterium deserti</name>
    <dbReference type="NCBI Taxonomy" id="1914756"/>
    <lineage>
        <taxon>Bacteria</taxon>
        <taxon>Pseudomonadati</taxon>
        <taxon>Pseudomonadota</taxon>
        <taxon>Alphaproteobacteria</taxon>
        <taxon>Caulobacterales</taxon>
        <taxon>Caulobacteraceae</taxon>
        <taxon>Phenylobacterium</taxon>
    </lineage>
</organism>
<evidence type="ECO:0000256" key="2">
    <source>
        <dbReference type="SAM" id="SignalP"/>
    </source>
</evidence>
<dbReference type="InterPro" id="IPR013736">
    <property type="entry name" value="Xaa-Pro_dipept_C"/>
</dbReference>
<dbReference type="Gene3D" id="3.40.50.1820">
    <property type="entry name" value="alpha/beta hydrolase"/>
    <property type="match status" value="1"/>
</dbReference>
<feature type="signal peptide" evidence="2">
    <location>
        <begin position="1"/>
        <end position="26"/>
    </location>
</feature>
<comment type="caution">
    <text evidence="4">The sequence shown here is derived from an EMBL/GenBank/DDBJ whole genome shotgun (WGS) entry which is preliminary data.</text>
</comment>
<feature type="domain" description="Xaa-Pro dipeptidyl-peptidase C-terminal" evidence="3">
    <location>
        <begin position="372"/>
        <end position="635"/>
    </location>
</feature>
<dbReference type="Gene3D" id="1.10.3020.10">
    <property type="entry name" value="alpha-amino acid ester hydrolase ( Helical cap domain)"/>
    <property type="match status" value="1"/>
</dbReference>
<dbReference type="PANTHER" id="PTHR43056:SF10">
    <property type="entry name" value="COCE_NOND FAMILY, PUTATIVE (AFU_ORTHOLOGUE AFUA_7G00600)-RELATED"/>
    <property type="match status" value="1"/>
</dbReference>
<evidence type="ECO:0000256" key="1">
    <source>
        <dbReference type="ARBA" id="ARBA00022801"/>
    </source>
</evidence>
<dbReference type="InterPro" id="IPR005674">
    <property type="entry name" value="CocE/Ser_esterase"/>
</dbReference>
<evidence type="ECO:0000259" key="3">
    <source>
        <dbReference type="SMART" id="SM00939"/>
    </source>
</evidence>
<protein>
    <submittedName>
        <fullName evidence="4">Glutaryl-7-ACA acylase</fullName>
    </submittedName>
</protein>
<evidence type="ECO:0000313" key="5">
    <source>
        <dbReference type="Proteomes" id="UP000249725"/>
    </source>
</evidence>
<dbReference type="AlphaFoldDB" id="A0A328APJ3"/>
<dbReference type="Proteomes" id="UP000249725">
    <property type="component" value="Unassembled WGS sequence"/>
</dbReference>
<dbReference type="RefSeq" id="WP_111512850.1">
    <property type="nucleotide sequence ID" value="NZ_QFYR01000001.1"/>
</dbReference>
<name>A0A328APJ3_9CAUL</name>
<dbReference type="Pfam" id="PF02129">
    <property type="entry name" value="Peptidase_S15"/>
    <property type="match status" value="1"/>
</dbReference>
<sequence>MTVQSFALRTACAVAALWLAASPATSQTDPMAPEIPANWQAPTAANDYVKRTVMVPMRDGVKLYTVVVMPKGAKDAPILLTRTPYNAKRRAERNVSARGESILGQMDEEFFRDGYIRVYQDIRGKYGSEGDYVATRPLVGPLNKTTVDHSTDAYDTIEWLVKNVPGSNGRVGMIGSSYDGFTVVNALINPHPALKAAVPQSPMIDGWMGDDWFQHGAFRMRNFDYFTSQMSVRGSGDGIPREGYDDYENFRRAGSAGDFARAAGLDQIGFWRKLHEHPAYDEFWQEQALDKTLAKHPLKVPTMWVGSLFDQEDIYGAVHAYAATETKDAANDKNFLVLGAWRHSGVNYEQRALGAYKLPGDTATDFRRQILKPFLDQRLKTNGAPTQTPPVYIYQTGSDQWQRLQKWPTGCASGCEGMMRPLYLQADKGLSFTAPKGGPAFDEYVSDPANPVPYVARPVSRTDPDQWRYWLTTDQRHVDGRPDVLTYVSPPLTEAMQVSGAPFVNLFASTTGTDSDWVVKLIDVYPDEVPSDVSMGGYELPVAMTIFRGRYRESFAQPKPIPAGKVQNYRFELPTTNHVFRPGHRIMVQVQSTWFPLYDRNPQTFVPNIFDAKAGDYRKATQRIYHSGAQATAIELPVVGAK</sequence>
<dbReference type="InterPro" id="IPR000383">
    <property type="entry name" value="Xaa-Pro-like_dom"/>
</dbReference>
<dbReference type="Gene3D" id="2.60.120.260">
    <property type="entry name" value="Galactose-binding domain-like"/>
    <property type="match status" value="1"/>
</dbReference>
<reference evidence="5" key="1">
    <citation type="submission" date="2018-05" db="EMBL/GenBank/DDBJ databases">
        <authorList>
            <person name="Li X."/>
        </authorList>
    </citation>
    <scope>NUCLEOTIDE SEQUENCE [LARGE SCALE GENOMIC DNA]</scope>
    <source>
        <strain evidence="5">YIM 73061</strain>
    </source>
</reference>
<dbReference type="GO" id="GO:0008239">
    <property type="term" value="F:dipeptidyl-peptidase activity"/>
    <property type="evidence" value="ECO:0007669"/>
    <property type="project" value="InterPro"/>
</dbReference>
<dbReference type="InterPro" id="IPR029058">
    <property type="entry name" value="AB_hydrolase_fold"/>
</dbReference>
<keyword evidence="5" id="KW-1185">Reference proteome</keyword>